<evidence type="ECO:0000313" key="1">
    <source>
        <dbReference type="EMBL" id="PNR44238.1"/>
    </source>
</evidence>
<dbReference type="AlphaFoldDB" id="A0A2K1JRT0"/>
<dbReference type="EMBL" id="ABEU02000012">
    <property type="protein sequence ID" value="PNR44238.1"/>
    <property type="molecule type" value="Genomic_DNA"/>
</dbReference>
<reference evidence="1 3" key="2">
    <citation type="journal article" date="2018" name="Plant J.">
        <title>The Physcomitrella patens chromosome-scale assembly reveals moss genome structure and evolution.</title>
        <authorList>
            <person name="Lang D."/>
            <person name="Ullrich K.K."/>
            <person name="Murat F."/>
            <person name="Fuchs J."/>
            <person name="Jenkins J."/>
            <person name="Haas F.B."/>
            <person name="Piednoel M."/>
            <person name="Gundlach H."/>
            <person name="Van Bel M."/>
            <person name="Meyberg R."/>
            <person name="Vives C."/>
            <person name="Morata J."/>
            <person name="Symeonidi A."/>
            <person name="Hiss M."/>
            <person name="Muchero W."/>
            <person name="Kamisugi Y."/>
            <person name="Saleh O."/>
            <person name="Blanc G."/>
            <person name="Decker E.L."/>
            <person name="van Gessel N."/>
            <person name="Grimwood J."/>
            <person name="Hayes R.D."/>
            <person name="Graham S.W."/>
            <person name="Gunter L.E."/>
            <person name="McDaniel S.F."/>
            <person name="Hoernstein S.N.W."/>
            <person name="Larsson A."/>
            <person name="Li F.W."/>
            <person name="Perroud P.F."/>
            <person name="Phillips J."/>
            <person name="Ranjan P."/>
            <person name="Rokshar D.S."/>
            <person name="Rothfels C.J."/>
            <person name="Schneider L."/>
            <person name="Shu S."/>
            <person name="Stevenson D.W."/>
            <person name="Thummler F."/>
            <person name="Tillich M."/>
            <person name="Villarreal Aguilar J.C."/>
            <person name="Widiez T."/>
            <person name="Wong G.K."/>
            <person name="Wymore A."/>
            <person name="Zhang Y."/>
            <person name="Zimmer A.D."/>
            <person name="Quatrano R.S."/>
            <person name="Mayer K.F.X."/>
            <person name="Goodstein D."/>
            <person name="Casacuberta J.M."/>
            <person name="Vandepoele K."/>
            <person name="Reski R."/>
            <person name="Cuming A.C."/>
            <person name="Tuskan G.A."/>
            <person name="Maumus F."/>
            <person name="Salse J."/>
            <person name="Schmutz J."/>
            <person name="Rensing S.A."/>
        </authorList>
    </citation>
    <scope>NUCLEOTIDE SEQUENCE [LARGE SCALE GENOMIC DNA]</scope>
    <source>
        <strain evidence="2 3">cv. Gransden 2004</strain>
    </source>
</reference>
<dbReference type="InParanoid" id="A0A2K1JRT0"/>
<evidence type="ECO:0000313" key="2">
    <source>
        <dbReference type="EnsemblPlants" id="PAC:32973892.CDS.1"/>
    </source>
</evidence>
<keyword evidence="3" id="KW-1185">Reference proteome</keyword>
<dbReference type="EnsemblPlants" id="Pp3c12_22827V3.1">
    <property type="protein sequence ID" value="PAC:32973892.CDS.1"/>
    <property type="gene ID" value="Pp3c12_22827"/>
</dbReference>
<dbReference type="Gramene" id="Pp3c12_22827V3.1">
    <property type="protein sequence ID" value="PAC:32973892.CDS.1"/>
    <property type="gene ID" value="Pp3c12_22827"/>
</dbReference>
<accession>A0A2K1JRT0</accession>
<reference evidence="1 3" key="1">
    <citation type="journal article" date="2008" name="Science">
        <title>The Physcomitrella genome reveals evolutionary insights into the conquest of land by plants.</title>
        <authorList>
            <person name="Rensing S."/>
            <person name="Lang D."/>
            <person name="Zimmer A."/>
            <person name="Terry A."/>
            <person name="Salamov A."/>
            <person name="Shapiro H."/>
            <person name="Nishiyama T."/>
            <person name="Perroud P.-F."/>
            <person name="Lindquist E."/>
            <person name="Kamisugi Y."/>
            <person name="Tanahashi T."/>
            <person name="Sakakibara K."/>
            <person name="Fujita T."/>
            <person name="Oishi K."/>
            <person name="Shin-I T."/>
            <person name="Kuroki Y."/>
            <person name="Toyoda A."/>
            <person name="Suzuki Y."/>
            <person name="Hashimoto A."/>
            <person name="Yamaguchi K."/>
            <person name="Sugano A."/>
            <person name="Kohara Y."/>
            <person name="Fujiyama A."/>
            <person name="Anterola A."/>
            <person name="Aoki S."/>
            <person name="Ashton N."/>
            <person name="Barbazuk W.B."/>
            <person name="Barker E."/>
            <person name="Bennetzen J."/>
            <person name="Bezanilla M."/>
            <person name="Blankenship R."/>
            <person name="Cho S.H."/>
            <person name="Dutcher S."/>
            <person name="Estelle M."/>
            <person name="Fawcett J.A."/>
            <person name="Gundlach H."/>
            <person name="Hanada K."/>
            <person name="Heyl A."/>
            <person name="Hicks K.A."/>
            <person name="Hugh J."/>
            <person name="Lohr M."/>
            <person name="Mayer K."/>
            <person name="Melkozernov A."/>
            <person name="Murata T."/>
            <person name="Nelson D."/>
            <person name="Pils B."/>
            <person name="Prigge M."/>
            <person name="Reiss B."/>
            <person name="Renner T."/>
            <person name="Rombauts S."/>
            <person name="Rushton P."/>
            <person name="Sanderfoot A."/>
            <person name="Schween G."/>
            <person name="Shiu S.-H."/>
            <person name="Stueber K."/>
            <person name="Theodoulou F.L."/>
            <person name="Tu H."/>
            <person name="Van de Peer Y."/>
            <person name="Verrier P.J."/>
            <person name="Waters E."/>
            <person name="Wood A."/>
            <person name="Yang L."/>
            <person name="Cove D."/>
            <person name="Cuming A."/>
            <person name="Hasebe M."/>
            <person name="Lucas S."/>
            <person name="Mishler D.B."/>
            <person name="Reski R."/>
            <person name="Grigoriev I."/>
            <person name="Quatrano R.S."/>
            <person name="Boore J.L."/>
        </authorList>
    </citation>
    <scope>NUCLEOTIDE SEQUENCE [LARGE SCALE GENOMIC DNA]</scope>
    <source>
        <strain evidence="2 3">cv. Gransden 2004</strain>
    </source>
</reference>
<name>A0A2K1JRT0_PHYPA</name>
<sequence>MRLPPETRETCVAGLDRSQTFLHSASVAPRHKPPLAHQITITLARVLVRWLDGWMVGLSVAHEVTSMRGCGCFSALHRRSAVANQVLKRIRATEFECPGIDYAHPLLVCLLVLGFGTRL</sequence>
<gene>
    <name evidence="1" type="ORF">PHYPA_016622</name>
</gene>
<organism evidence="1">
    <name type="scientific">Physcomitrium patens</name>
    <name type="common">Spreading-leaved earth moss</name>
    <name type="synonym">Physcomitrella patens</name>
    <dbReference type="NCBI Taxonomy" id="3218"/>
    <lineage>
        <taxon>Eukaryota</taxon>
        <taxon>Viridiplantae</taxon>
        <taxon>Streptophyta</taxon>
        <taxon>Embryophyta</taxon>
        <taxon>Bryophyta</taxon>
        <taxon>Bryophytina</taxon>
        <taxon>Bryopsida</taxon>
        <taxon>Funariidae</taxon>
        <taxon>Funariales</taxon>
        <taxon>Funariaceae</taxon>
        <taxon>Physcomitrium</taxon>
    </lineage>
</organism>
<reference evidence="2" key="3">
    <citation type="submission" date="2020-12" db="UniProtKB">
        <authorList>
            <consortium name="EnsemblPlants"/>
        </authorList>
    </citation>
    <scope>IDENTIFICATION</scope>
</reference>
<proteinExistence type="predicted"/>
<protein>
    <submittedName>
        <fullName evidence="1 2">Uncharacterized protein</fullName>
    </submittedName>
</protein>
<evidence type="ECO:0000313" key="3">
    <source>
        <dbReference type="Proteomes" id="UP000006727"/>
    </source>
</evidence>
<dbReference type="Proteomes" id="UP000006727">
    <property type="component" value="Chromosome 12"/>
</dbReference>